<dbReference type="Proteomes" id="UP000076858">
    <property type="component" value="Unassembled WGS sequence"/>
</dbReference>
<evidence type="ECO:0000313" key="3">
    <source>
        <dbReference type="Proteomes" id="UP000076858"/>
    </source>
</evidence>
<dbReference type="EMBL" id="LRGB01000915">
    <property type="protein sequence ID" value="KZS15167.1"/>
    <property type="molecule type" value="Genomic_DNA"/>
</dbReference>
<organism evidence="2 3">
    <name type="scientific">Daphnia magna</name>
    <dbReference type="NCBI Taxonomy" id="35525"/>
    <lineage>
        <taxon>Eukaryota</taxon>
        <taxon>Metazoa</taxon>
        <taxon>Ecdysozoa</taxon>
        <taxon>Arthropoda</taxon>
        <taxon>Crustacea</taxon>
        <taxon>Branchiopoda</taxon>
        <taxon>Diplostraca</taxon>
        <taxon>Cladocera</taxon>
        <taxon>Anomopoda</taxon>
        <taxon>Daphniidae</taxon>
        <taxon>Daphnia</taxon>
    </lineage>
</organism>
<evidence type="ECO:0000313" key="2">
    <source>
        <dbReference type="EMBL" id="KZS15167.1"/>
    </source>
</evidence>
<gene>
    <name evidence="2" type="ORF">APZ42_019218</name>
</gene>
<dbReference type="AlphaFoldDB" id="A0A164YE33"/>
<name>A0A164YE33_9CRUS</name>
<keyword evidence="3" id="KW-1185">Reference proteome</keyword>
<feature type="region of interest" description="Disordered" evidence="1">
    <location>
        <begin position="71"/>
        <end position="92"/>
    </location>
</feature>
<comment type="caution">
    <text evidence="2">The sequence shown here is derived from an EMBL/GenBank/DDBJ whole genome shotgun (WGS) entry which is preliminary data.</text>
</comment>
<protein>
    <submittedName>
        <fullName evidence="2">Uncharacterized protein</fullName>
    </submittedName>
</protein>
<reference evidence="2 3" key="1">
    <citation type="submission" date="2016-03" db="EMBL/GenBank/DDBJ databases">
        <title>EvidentialGene: Evidence-directed Construction of Genes on Genomes.</title>
        <authorList>
            <person name="Gilbert D.G."/>
            <person name="Choi J.-H."/>
            <person name="Mockaitis K."/>
            <person name="Colbourne J."/>
            <person name="Pfrender M."/>
        </authorList>
    </citation>
    <scope>NUCLEOTIDE SEQUENCE [LARGE SCALE GENOMIC DNA]</scope>
    <source>
        <strain evidence="2 3">Xinb3</strain>
        <tissue evidence="2">Complete organism</tissue>
    </source>
</reference>
<evidence type="ECO:0000256" key="1">
    <source>
        <dbReference type="SAM" id="MobiDB-lite"/>
    </source>
</evidence>
<accession>A0A164YE33</accession>
<sequence length="109" mass="12813">MSHSAGMAVIRTHFSAMQQDSFTFRKPVGKRYAPFNESIIFFLRSLFQLAKHPKNCTSRKDVKLTYQNHQNNRASNRWDPQGHVELTPPPYHEKSAWESHKFFNTNQFS</sequence>
<proteinExistence type="predicted"/>